<sequence>MLAEQLFEVLMNITTNNSFLAKYQPHQQSNSGKTLPALQPTRHIAFNPRMVSHSMKLAQKHYQPCRLLACR</sequence>
<reference evidence="1 2" key="1">
    <citation type="journal article" date="2016" name="Nat. Commun.">
        <title>Ectomycorrhizal ecology is imprinted in the genome of the dominant symbiotic fungus Cenococcum geophilum.</title>
        <authorList>
            <consortium name="DOE Joint Genome Institute"/>
            <person name="Peter M."/>
            <person name="Kohler A."/>
            <person name="Ohm R.A."/>
            <person name="Kuo A."/>
            <person name="Krutzmann J."/>
            <person name="Morin E."/>
            <person name="Arend M."/>
            <person name="Barry K.W."/>
            <person name="Binder M."/>
            <person name="Choi C."/>
            <person name="Clum A."/>
            <person name="Copeland A."/>
            <person name="Grisel N."/>
            <person name="Haridas S."/>
            <person name="Kipfer T."/>
            <person name="LaButti K."/>
            <person name="Lindquist E."/>
            <person name="Lipzen A."/>
            <person name="Maire R."/>
            <person name="Meier B."/>
            <person name="Mihaltcheva S."/>
            <person name="Molinier V."/>
            <person name="Murat C."/>
            <person name="Poggeler S."/>
            <person name="Quandt C.A."/>
            <person name="Sperisen C."/>
            <person name="Tritt A."/>
            <person name="Tisserant E."/>
            <person name="Crous P.W."/>
            <person name="Henrissat B."/>
            <person name="Nehls U."/>
            <person name="Egli S."/>
            <person name="Spatafora J.W."/>
            <person name="Grigoriev I.V."/>
            <person name="Martin F.M."/>
        </authorList>
    </citation>
    <scope>NUCLEOTIDE SEQUENCE [LARGE SCALE GENOMIC DNA]</scope>
    <source>
        <strain evidence="1 2">CBS 459.81</strain>
    </source>
</reference>
<keyword evidence="2" id="KW-1185">Reference proteome</keyword>
<name>A0A8E2JDA7_9PEZI</name>
<dbReference type="EMBL" id="KV745075">
    <property type="protein sequence ID" value="OCK78182.1"/>
    <property type="molecule type" value="Genomic_DNA"/>
</dbReference>
<evidence type="ECO:0000313" key="2">
    <source>
        <dbReference type="Proteomes" id="UP000250266"/>
    </source>
</evidence>
<protein>
    <submittedName>
        <fullName evidence="1">Uncharacterized protein</fullName>
    </submittedName>
</protein>
<dbReference type="AlphaFoldDB" id="A0A8E2JDA7"/>
<gene>
    <name evidence="1" type="ORF">K432DRAFT_384055</name>
</gene>
<proteinExistence type="predicted"/>
<dbReference type="Proteomes" id="UP000250266">
    <property type="component" value="Unassembled WGS sequence"/>
</dbReference>
<accession>A0A8E2JDA7</accession>
<organism evidence="1 2">
    <name type="scientific">Lepidopterella palustris CBS 459.81</name>
    <dbReference type="NCBI Taxonomy" id="1314670"/>
    <lineage>
        <taxon>Eukaryota</taxon>
        <taxon>Fungi</taxon>
        <taxon>Dikarya</taxon>
        <taxon>Ascomycota</taxon>
        <taxon>Pezizomycotina</taxon>
        <taxon>Dothideomycetes</taxon>
        <taxon>Pleosporomycetidae</taxon>
        <taxon>Mytilinidiales</taxon>
        <taxon>Argynnaceae</taxon>
        <taxon>Lepidopterella</taxon>
    </lineage>
</organism>
<evidence type="ECO:0000313" key="1">
    <source>
        <dbReference type="EMBL" id="OCK78182.1"/>
    </source>
</evidence>